<gene>
    <name evidence="3" type="ORF">ACFSNB_08650</name>
</gene>
<dbReference type="Gene3D" id="3.20.20.80">
    <property type="entry name" value="Glycosidases"/>
    <property type="match status" value="1"/>
</dbReference>
<feature type="chain" id="PRO_5047069848" evidence="2">
    <location>
        <begin position="22"/>
        <end position="274"/>
    </location>
</feature>
<keyword evidence="2" id="KW-0732">Signal</keyword>
<dbReference type="InterPro" id="IPR002053">
    <property type="entry name" value="Glyco_hydro_25"/>
</dbReference>
<dbReference type="SUPFAM" id="SSF51445">
    <property type="entry name" value="(Trans)glycosidases"/>
    <property type="match status" value="1"/>
</dbReference>
<reference evidence="4" key="1">
    <citation type="journal article" date="2019" name="Int. J. Syst. Evol. Microbiol.">
        <title>The Global Catalogue of Microorganisms (GCM) 10K type strain sequencing project: providing services to taxonomists for standard genome sequencing and annotation.</title>
        <authorList>
            <consortium name="The Broad Institute Genomics Platform"/>
            <consortium name="The Broad Institute Genome Sequencing Center for Infectious Disease"/>
            <person name="Wu L."/>
            <person name="Ma J."/>
        </authorList>
    </citation>
    <scope>NUCLEOTIDE SEQUENCE [LARGE SCALE GENOMIC DNA]</scope>
    <source>
        <strain evidence="4">KCTC 15012</strain>
    </source>
</reference>
<dbReference type="InterPro" id="IPR017853">
    <property type="entry name" value="GH"/>
</dbReference>
<comment type="caution">
    <text evidence="3">The sequence shown here is derived from an EMBL/GenBank/DDBJ whole genome shotgun (WGS) entry which is preliminary data.</text>
</comment>
<dbReference type="PANTHER" id="PTHR34135">
    <property type="entry name" value="LYSOZYME"/>
    <property type="match status" value="1"/>
</dbReference>
<keyword evidence="3" id="KW-0378">Hydrolase</keyword>
<accession>A0ABW5CCT9</accession>
<dbReference type="Pfam" id="PF01183">
    <property type="entry name" value="Glyco_hydro_25"/>
    <property type="match status" value="1"/>
</dbReference>
<evidence type="ECO:0000256" key="2">
    <source>
        <dbReference type="SAM" id="SignalP"/>
    </source>
</evidence>
<sequence length="274" mass="29925">MLTRRAMLSGLMCLAAAPALANTGGSRKVAAKPRGRIDAVIDISHSTVVRDFTLAREKSHILGVIHKASEGGDWRDPAYAQRRAQAEKAGLLWGAYHFGTHQYPGAAQAAMFLATAKPGPTTLIALDLELNELNPGNSMTLHQAEEFVHAVFAATGRYPLIYTNAAWAEGKPAGRGGHSLRGRIGPHSILAQCPLWLGDYRTEPEVPTAWKGKGWHFWQYAGDTEDGGPREARVRGVWGIERCDRNLFRGDAVALGRFWKQEAGRPASRLVRRG</sequence>
<protein>
    <submittedName>
        <fullName evidence="3">Glycoside hydrolase family 25 protein</fullName>
    </submittedName>
</protein>
<dbReference type="RefSeq" id="WP_377315773.1">
    <property type="nucleotide sequence ID" value="NZ_JBHUIY010000014.1"/>
</dbReference>
<dbReference type="Proteomes" id="UP001597296">
    <property type="component" value="Unassembled WGS sequence"/>
</dbReference>
<name>A0ABW5CCT9_9PROT</name>
<comment type="similarity">
    <text evidence="1">Belongs to the glycosyl hydrolase 25 family.</text>
</comment>
<evidence type="ECO:0000313" key="4">
    <source>
        <dbReference type="Proteomes" id="UP001597296"/>
    </source>
</evidence>
<organism evidence="3 4">
    <name type="scientific">Phaeospirillum tilakii</name>
    <dbReference type="NCBI Taxonomy" id="741673"/>
    <lineage>
        <taxon>Bacteria</taxon>
        <taxon>Pseudomonadati</taxon>
        <taxon>Pseudomonadota</taxon>
        <taxon>Alphaproteobacteria</taxon>
        <taxon>Rhodospirillales</taxon>
        <taxon>Rhodospirillaceae</taxon>
        <taxon>Phaeospirillum</taxon>
    </lineage>
</organism>
<dbReference type="EMBL" id="JBHUIY010000014">
    <property type="protein sequence ID" value="MFD2233873.1"/>
    <property type="molecule type" value="Genomic_DNA"/>
</dbReference>
<dbReference type="CDD" id="cd00599">
    <property type="entry name" value="GH25_muramidase"/>
    <property type="match status" value="1"/>
</dbReference>
<proteinExistence type="inferred from homology"/>
<dbReference type="PANTHER" id="PTHR34135:SF2">
    <property type="entry name" value="LYSOZYME"/>
    <property type="match status" value="1"/>
</dbReference>
<evidence type="ECO:0000256" key="1">
    <source>
        <dbReference type="ARBA" id="ARBA00010646"/>
    </source>
</evidence>
<dbReference type="GO" id="GO:0016787">
    <property type="term" value="F:hydrolase activity"/>
    <property type="evidence" value="ECO:0007669"/>
    <property type="project" value="UniProtKB-KW"/>
</dbReference>
<keyword evidence="4" id="KW-1185">Reference proteome</keyword>
<feature type="signal peptide" evidence="2">
    <location>
        <begin position="1"/>
        <end position="21"/>
    </location>
</feature>
<evidence type="ECO:0000313" key="3">
    <source>
        <dbReference type="EMBL" id="MFD2233873.1"/>
    </source>
</evidence>
<dbReference type="PROSITE" id="PS51904">
    <property type="entry name" value="GLYCOSYL_HYDROL_F25_2"/>
    <property type="match status" value="1"/>
</dbReference>